<evidence type="ECO:0000313" key="2">
    <source>
        <dbReference type="EMBL" id="TAI48885.1"/>
    </source>
</evidence>
<name>A0A4Q8QEJ5_9FLAO</name>
<protein>
    <submittedName>
        <fullName evidence="2">Uncharacterized protein</fullName>
    </submittedName>
</protein>
<keyword evidence="1" id="KW-1133">Transmembrane helix</keyword>
<keyword evidence="1" id="KW-0472">Membrane</keyword>
<feature type="transmembrane region" description="Helical" evidence="1">
    <location>
        <begin position="6"/>
        <end position="25"/>
    </location>
</feature>
<proteinExistence type="predicted"/>
<evidence type="ECO:0000313" key="3">
    <source>
        <dbReference type="Proteomes" id="UP000291981"/>
    </source>
</evidence>
<dbReference type="RefSeq" id="WP_130609739.1">
    <property type="nucleotide sequence ID" value="NZ_SGIU01000001.1"/>
</dbReference>
<keyword evidence="3" id="KW-1185">Reference proteome</keyword>
<reference evidence="2 3" key="1">
    <citation type="submission" date="2019-02" db="EMBL/GenBank/DDBJ databases">
        <title>Draft genome sequence of Muricauda sp. 176CP4-71.</title>
        <authorList>
            <person name="Park J.-S."/>
        </authorList>
    </citation>
    <scope>NUCLEOTIDE SEQUENCE [LARGE SCALE GENOMIC DNA]</scope>
    <source>
        <strain evidence="2 3">176CP4-71</strain>
    </source>
</reference>
<gene>
    <name evidence="2" type="ORF">EW142_03550</name>
</gene>
<dbReference type="EMBL" id="SGIU01000001">
    <property type="protein sequence ID" value="TAI48885.1"/>
    <property type="molecule type" value="Genomic_DNA"/>
</dbReference>
<keyword evidence="1" id="KW-0812">Transmembrane</keyword>
<organism evidence="2 3">
    <name type="scientific">Flagellimonas allohymeniacidonis</name>
    <dbReference type="NCBI Taxonomy" id="2517819"/>
    <lineage>
        <taxon>Bacteria</taxon>
        <taxon>Pseudomonadati</taxon>
        <taxon>Bacteroidota</taxon>
        <taxon>Flavobacteriia</taxon>
        <taxon>Flavobacteriales</taxon>
        <taxon>Flavobacteriaceae</taxon>
        <taxon>Flagellimonas</taxon>
    </lineage>
</organism>
<comment type="caution">
    <text evidence="2">The sequence shown here is derived from an EMBL/GenBank/DDBJ whole genome shotgun (WGS) entry which is preliminary data.</text>
</comment>
<dbReference type="AlphaFoldDB" id="A0A4Q8QEJ5"/>
<sequence length="169" mass="19629">MDPITWGFIGTLIGTIVGASASIVTTRINSKNAIRIQEGIERNAREERFRKFQRDNFLELQEKLSDGMRLIAKAFVVDLEHYKNTNDWASSTLSSELNNEISDCFREVSIRTERIDDDKLREEVRQFRIKMTQCLIAKSYESGKERMADLTKRFDEKMPKLGAALRKNY</sequence>
<dbReference type="OrthoDB" id="1447951at2"/>
<dbReference type="Proteomes" id="UP000291981">
    <property type="component" value="Unassembled WGS sequence"/>
</dbReference>
<evidence type="ECO:0000256" key="1">
    <source>
        <dbReference type="SAM" id="Phobius"/>
    </source>
</evidence>
<accession>A0A4Q8QEJ5</accession>